<evidence type="ECO:0008006" key="3">
    <source>
        <dbReference type="Google" id="ProtNLM"/>
    </source>
</evidence>
<reference evidence="1 2" key="1">
    <citation type="submission" date="2020-09" db="EMBL/GenBank/DDBJ databases">
        <title>Diversity and distribution of actinomycetes associated with coral in the coast of Hainan.</title>
        <authorList>
            <person name="Li F."/>
        </authorList>
    </citation>
    <scope>NUCLEOTIDE SEQUENCE [LARGE SCALE GENOMIC DNA]</scope>
    <source>
        <strain evidence="1 2">HNM0947</strain>
    </source>
</reference>
<dbReference type="RefSeq" id="WP_193122433.1">
    <property type="nucleotide sequence ID" value="NZ_JADBGI010000011.1"/>
</dbReference>
<dbReference type="EMBL" id="JADBGI010000011">
    <property type="protein sequence ID" value="MBE2999812.1"/>
    <property type="molecule type" value="Genomic_DNA"/>
</dbReference>
<evidence type="ECO:0000313" key="2">
    <source>
        <dbReference type="Proteomes" id="UP000806528"/>
    </source>
</evidence>
<proteinExistence type="predicted"/>
<protein>
    <recommendedName>
        <fullName evidence="3">AlbB</fullName>
    </recommendedName>
</protein>
<evidence type="ECO:0000313" key="1">
    <source>
        <dbReference type="EMBL" id="MBE2999812.1"/>
    </source>
</evidence>
<name>A0ABR9P7J4_9ACTN</name>
<accession>A0ABR9P7J4</accession>
<dbReference type="Proteomes" id="UP000806528">
    <property type="component" value="Unassembled WGS sequence"/>
</dbReference>
<gene>
    <name evidence="1" type="ORF">IDM40_14010</name>
</gene>
<dbReference type="Pfam" id="PF19585">
    <property type="entry name" value="DUF6092"/>
    <property type="match status" value="1"/>
</dbReference>
<organism evidence="1 2">
    <name type="scientific">Nocardiopsis coralli</name>
    <dbReference type="NCBI Taxonomy" id="2772213"/>
    <lineage>
        <taxon>Bacteria</taxon>
        <taxon>Bacillati</taxon>
        <taxon>Actinomycetota</taxon>
        <taxon>Actinomycetes</taxon>
        <taxon>Streptosporangiales</taxon>
        <taxon>Nocardiopsidaceae</taxon>
        <taxon>Nocardiopsis</taxon>
    </lineage>
</organism>
<keyword evidence="2" id="KW-1185">Reference proteome</keyword>
<sequence length="106" mass="11375">MSAGTAEAPHTGEELLLLAAYLLSSGRGLLEEPREYGPLRCLDAARRVLALRSDLGHGDHPGLDGLRTRMEDVMCGAMADRELDVLLDDLCDRLAAVLEETDAVSA</sequence>
<comment type="caution">
    <text evidence="1">The sequence shown here is derived from an EMBL/GenBank/DDBJ whole genome shotgun (WGS) entry which is preliminary data.</text>
</comment>
<dbReference type="InterPro" id="IPR046074">
    <property type="entry name" value="DUF6092"/>
</dbReference>